<evidence type="ECO:0000313" key="3">
    <source>
        <dbReference type="Proteomes" id="UP000624404"/>
    </source>
</evidence>
<feature type="compositionally biased region" description="Gly residues" evidence="1">
    <location>
        <begin position="88"/>
        <end position="98"/>
    </location>
</feature>
<dbReference type="AlphaFoldDB" id="A0A8H2ZPM8"/>
<sequence length="192" mass="20786">MASRTSVWRSVSWSKKTKSQNKDLPKLDTSLANTNKDSTIDPLTPPSYSQAISPGTVVDTNRRVGNRSPITPPESPPGGISVHHELGFGYGEGSGSDGRNGSSGSSQEIEKPFQRSVARDIKWMVEGPDEQSPISDEWEEEVCEVSEQSDGEVEEKSGVQGQTQIQVQVVSKDVQGKSGEKKERRIGGLEDG</sequence>
<protein>
    <submittedName>
        <fullName evidence="2">21fc5d45-7f98-42ca-8542-6361b41ac6b6-CDS</fullName>
    </submittedName>
</protein>
<evidence type="ECO:0000256" key="1">
    <source>
        <dbReference type="SAM" id="MobiDB-lite"/>
    </source>
</evidence>
<evidence type="ECO:0000313" key="2">
    <source>
        <dbReference type="EMBL" id="CAD6445831.1"/>
    </source>
</evidence>
<feature type="region of interest" description="Disordered" evidence="1">
    <location>
        <begin position="171"/>
        <end position="192"/>
    </location>
</feature>
<proteinExistence type="predicted"/>
<reference evidence="2" key="1">
    <citation type="submission" date="2020-10" db="EMBL/GenBank/DDBJ databases">
        <authorList>
            <person name="Kusch S."/>
        </authorList>
    </citation>
    <scope>NUCLEOTIDE SEQUENCE</scope>
    <source>
        <strain evidence="2">SwB9</strain>
    </source>
</reference>
<comment type="caution">
    <text evidence="2">The sequence shown here is derived from an EMBL/GenBank/DDBJ whole genome shotgun (WGS) entry which is preliminary data.</text>
</comment>
<keyword evidence="3" id="KW-1185">Reference proteome</keyword>
<name>A0A8H2ZPM8_9HELO</name>
<accession>A0A8H2ZPM8</accession>
<dbReference type="Proteomes" id="UP000624404">
    <property type="component" value="Unassembled WGS sequence"/>
</dbReference>
<feature type="compositionally biased region" description="Low complexity" evidence="1">
    <location>
        <begin position="1"/>
        <end position="14"/>
    </location>
</feature>
<dbReference type="OrthoDB" id="10591336at2759"/>
<dbReference type="EMBL" id="CAJHIA010000017">
    <property type="protein sequence ID" value="CAD6445831.1"/>
    <property type="molecule type" value="Genomic_DNA"/>
</dbReference>
<gene>
    <name evidence="2" type="ORF">SCLTRI_LOCUS5552</name>
</gene>
<feature type="compositionally biased region" description="Basic and acidic residues" evidence="1">
    <location>
        <begin position="174"/>
        <end position="192"/>
    </location>
</feature>
<feature type="region of interest" description="Disordered" evidence="1">
    <location>
        <begin position="1"/>
        <end position="118"/>
    </location>
</feature>
<organism evidence="2 3">
    <name type="scientific">Sclerotinia trifoliorum</name>
    <dbReference type="NCBI Taxonomy" id="28548"/>
    <lineage>
        <taxon>Eukaryota</taxon>
        <taxon>Fungi</taxon>
        <taxon>Dikarya</taxon>
        <taxon>Ascomycota</taxon>
        <taxon>Pezizomycotina</taxon>
        <taxon>Leotiomycetes</taxon>
        <taxon>Helotiales</taxon>
        <taxon>Sclerotiniaceae</taxon>
        <taxon>Sclerotinia</taxon>
    </lineage>
</organism>
<feature type="compositionally biased region" description="Basic and acidic residues" evidence="1">
    <location>
        <begin position="108"/>
        <end position="118"/>
    </location>
</feature>